<evidence type="ECO:0000313" key="2">
    <source>
        <dbReference type="Proteomes" id="UP000031982"/>
    </source>
</evidence>
<proteinExistence type="predicted"/>
<reference evidence="1 2" key="1">
    <citation type="submission" date="2015-01" db="EMBL/GenBank/DDBJ databases">
        <title>Genome Assembly of Bacillus badius MTCC 1458.</title>
        <authorList>
            <person name="Verma A."/>
            <person name="Khatri I."/>
            <person name="Mual P."/>
            <person name="Subramanian S."/>
            <person name="Krishnamurthi S."/>
        </authorList>
    </citation>
    <scope>NUCLEOTIDE SEQUENCE [LARGE SCALE GENOMIC DNA]</scope>
    <source>
        <strain evidence="1 2">MTCC 1458</strain>
    </source>
</reference>
<dbReference type="Proteomes" id="UP000031982">
    <property type="component" value="Unassembled WGS sequence"/>
</dbReference>
<gene>
    <name evidence="1" type="ORF">SD77_1795</name>
</gene>
<evidence type="ECO:0000313" key="1">
    <source>
        <dbReference type="EMBL" id="KIL77043.1"/>
    </source>
</evidence>
<protein>
    <submittedName>
        <fullName evidence="1">Uncharacterized protein</fullName>
    </submittedName>
</protein>
<dbReference type="EMBL" id="JXLP01000018">
    <property type="protein sequence ID" value="KIL77043.1"/>
    <property type="molecule type" value="Genomic_DNA"/>
</dbReference>
<sequence>MSFSQSGSFTILTAAFILQDEYRQMKNSTATPNWIIIPIITHKGR</sequence>
<comment type="caution">
    <text evidence="1">The sequence shown here is derived from an EMBL/GenBank/DDBJ whole genome shotgun (WGS) entry which is preliminary data.</text>
</comment>
<accession>A0ABR5AS92</accession>
<organism evidence="1 2">
    <name type="scientific">Bacillus badius</name>
    <dbReference type="NCBI Taxonomy" id="1455"/>
    <lineage>
        <taxon>Bacteria</taxon>
        <taxon>Bacillati</taxon>
        <taxon>Bacillota</taxon>
        <taxon>Bacilli</taxon>
        <taxon>Bacillales</taxon>
        <taxon>Bacillaceae</taxon>
        <taxon>Pseudobacillus</taxon>
    </lineage>
</organism>
<keyword evidence="2" id="KW-1185">Reference proteome</keyword>
<name>A0ABR5AS92_BACBA</name>